<dbReference type="GO" id="GO:0005829">
    <property type="term" value="C:cytosol"/>
    <property type="evidence" value="ECO:0007669"/>
    <property type="project" value="TreeGrafter"/>
</dbReference>
<evidence type="ECO:0000313" key="3">
    <source>
        <dbReference type="Proteomes" id="UP000275267"/>
    </source>
</evidence>
<dbReference type="GO" id="GO:0019853">
    <property type="term" value="P:L-ascorbic acid biosynthetic process"/>
    <property type="evidence" value="ECO:0007669"/>
    <property type="project" value="TreeGrafter"/>
</dbReference>
<dbReference type="PANTHER" id="PTHR42686:SF1">
    <property type="entry name" value="GH17980P-RELATED"/>
    <property type="match status" value="1"/>
</dbReference>
<dbReference type="SUPFAM" id="SSF51430">
    <property type="entry name" value="NAD(P)-linked oxidoreductase"/>
    <property type="match status" value="1"/>
</dbReference>
<reference evidence="3" key="1">
    <citation type="journal article" date="2019" name="Nat. Commun.">
        <title>The genome of broomcorn millet.</title>
        <authorList>
            <person name="Zou C."/>
            <person name="Miki D."/>
            <person name="Li D."/>
            <person name="Tang Q."/>
            <person name="Xiao L."/>
            <person name="Rajput S."/>
            <person name="Deng P."/>
            <person name="Jia W."/>
            <person name="Huang R."/>
            <person name="Zhang M."/>
            <person name="Sun Y."/>
            <person name="Hu J."/>
            <person name="Fu X."/>
            <person name="Schnable P.S."/>
            <person name="Li F."/>
            <person name="Zhang H."/>
            <person name="Feng B."/>
            <person name="Zhu X."/>
            <person name="Liu R."/>
            <person name="Schnable J.C."/>
            <person name="Zhu J.-K."/>
            <person name="Zhang H."/>
        </authorList>
    </citation>
    <scope>NUCLEOTIDE SEQUENCE [LARGE SCALE GENOMIC DNA]</scope>
</reference>
<accession>A0A3L6R8S8</accession>
<dbReference type="Proteomes" id="UP000275267">
    <property type="component" value="Unassembled WGS sequence"/>
</dbReference>
<comment type="caution">
    <text evidence="2">The sequence shown here is derived from an EMBL/GenBank/DDBJ whole genome shotgun (WGS) entry which is preliminary data.</text>
</comment>
<dbReference type="GO" id="GO:0010349">
    <property type="term" value="F:L-galactose dehydrogenase activity"/>
    <property type="evidence" value="ECO:0007669"/>
    <property type="project" value="TreeGrafter"/>
</dbReference>
<feature type="domain" description="NADP-dependent oxidoreductase" evidence="1">
    <location>
        <begin position="37"/>
        <end position="102"/>
    </location>
</feature>
<dbReference type="EMBL" id="PQIB02000009">
    <property type="protein sequence ID" value="RLM99258.1"/>
    <property type="molecule type" value="Genomic_DNA"/>
</dbReference>
<dbReference type="InterPro" id="IPR020471">
    <property type="entry name" value="AKR"/>
</dbReference>
<dbReference type="AlphaFoldDB" id="A0A3L6R8S8"/>
<name>A0A3L6R8S8_PANMI</name>
<gene>
    <name evidence="2" type="ORF">C2845_PM06G28870</name>
</gene>
<keyword evidence="3" id="KW-1185">Reference proteome</keyword>
<dbReference type="OrthoDB" id="48988at2759"/>
<dbReference type="InterPro" id="IPR036812">
    <property type="entry name" value="NAD(P)_OxRdtase_dom_sf"/>
</dbReference>
<organism evidence="2 3">
    <name type="scientific">Panicum miliaceum</name>
    <name type="common">Proso millet</name>
    <name type="synonym">Broomcorn millet</name>
    <dbReference type="NCBI Taxonomy" id="4540"/>
    <lineage>
        <taxon>Eukaryota</taxon>
        <taxon>Viridiplantae</taxon>
        <taxon>Streptophyta</taxon>
        <taxon>Embryophyta</taxon>
        <taxon>Tracheophyta</taxon>
        <taxon>Spermatophyta</taxon>
        <taxon>Magnoliopsida</taxon>
        <taxon>Liliopsida</taxon>
        <taxon>Poales</taxon>
        <taxon>Poaceae</taxon>
        <taxon>PACMAD clade</taxon>
        <taxon>Panicoideae</taxon>
        <taxon>Panicodae</taxon>
        <taxon>Paniceae</taxon>
        <taxon>Panicinae</taxon>
        <taxon>Panicum</taxon>
        <taxon>Panicum sect. Panicum</taxon>
    </lineage>
</organism>
<dbReference type="Gene3D" id="3.20.20.100">
    <property type="entry name" value="NADP-dependent oxidoreductase domain"/>
    <property type="match status" value="1"/>
</dbReference>
<sequence length="131" mass="14322">MELAAGKLWNACTKIKDELEYLVLLKSVPSCARNSIDKYNIACYQSACRAAAEHCSKKGKSITKLAMQYSLMNNEISTVLVGMNSSKQVEENVAAAMELSTAGIDEELLHEVEAILEPVKNVTWPSGIQQA</sequence>
<dbReference type="STRING" id="4540.A0A3L6R8S8"/>
<dbReference type="Pfam" id="PF00248">
    <property type="entry name" value="Aldo_ket_red"/>
    <property type="match status" value="1"/>
</dbReference>
<proteinExistence type="predicted"/>
<protein>
    <submittedName>
        <fullName evidence="2">L-galactose dehydrogenase</fullName>
    </submittedName>
</protein>
<dbReference type="PANTHER" id="PTHR42686">
    <property type="entry name" value="GH17980P-RELATED"/>
    <property type="match status" value="1"/>
</dbReference>
<evidence type="ECO:0000259" key="1">
    <source>
        <dbReference type="Pfam" id="PF00248"/>
    </source>
</evidence>
<dbReference type="InterPro" id="IPR023210">
    <property type="entry name" value="NADP_OxRdtase_dom"/>
</dbReference>
<evidence type="ECO:0000313" key="2">
    <source>
        <dbReference type="EMBL" id="RLM99258.1"/>
    </source>
</evidence>